<dbReference type="PANTHER" id="PTHR43550:SF3">
    <property type="entry name" value="3-KETODIHYDROSPHINGOSINE REDUCTASE"/>
    <property type="match status" value="1"/>
</dbReference>
<dbReference type="Pfam" id="PF00106">
    <property type="entry name" value="adh_short"/>
    <property type="match status" value="1"/>
</dbReference>
<dbReference type="SUPFAM" id="SSF51735">
    <property type="entry name" value="NAD(P)-binding Rossmann-fold domains"/>
    <property type="match status" value="1"/>
</dbReference>
<dbReference type="GO" id="GO:0006666">
    <property type="term" value="P:3-keto-sphinganine metabolic process"/>
    <property type="evidence" value="ECO:0007669"/>
    <property type="project" value="TreeGrafter"/>
</dbReference>
<evidence type="ECO:0000313" key="3">
    <source>
        <dbReference type="Proteomes" id="UP001454036"/>
    </source>
</evidence>
<keyword evidence="1" id="KW-0812">Transmembrane</keyword>
<organism evidence="2 3">
    <name type="scientific">Lithospermum erythrorhizon</name>
    <name type="common">Purple gromwell</name>
    <name type="synonym">Lithospermum officinale var. erythrorhizon</name>
    <dbReference type="NCBI Taxonomy" id="34254"/>
    <lineage>
        <taxon>Eukaryota</taxon>
        <taxon>Viridiplantae</taxon>
        <taxon>Streptophyta</taxon>
        <taxon>Embryophyta</taxon>
        <taxon>Tracheophyta</taxon>
        <taxon>Spermatophyta</taxon>
        <taxon>Magnoliopsida</taxon>
        <taxon>eudicotyledons</taxon>
        <taxon>Gunneridae</taxon>
        <taxon>Pentapetalae</taxon>
        <taxon>asterids</taxon>
        <taxon>lamiids</taxon>
        <taxon>Boraginales</taxon>
        <taxon>Boraginaceae</taxon>
        <taxon>Boraginoideae</taxon>
        <taxon>Lithospermeae</taxon>
        <taxon>Lithospermum</taxon>
    </lineage>
</organism>
<dbReference type="PROSITE" id="PS00061">
    <property type="entry name" value="ADH_SHORT"/>
    <property type="match status" value="1"/>
</dbReference>
<dbReference type="Proteomes" id="UP001454036">
    <property type="component" value="Unassembled WGS sequence"/>
</dbReference>
<dbReference type="GO" id="GO:0005789">
    <property type="term" value="C:endoplasmic reticulum membrane"/>
    <property type="evidence" value="ECO:0007669"/>
    <property type="project" value="TreeGrafter"/>
</dbReference>
<dbReference type="GO" id="GO:0047560">
    <property type="term" value="F:3-dehydrosphinganine reductase activity"/>
    <property type="evidence" value="ECO:0007669"/>
    <property type="project" value="TreeGrafter"/>
</dbReference>
<evidence type="ECO:0000256" key="1">
    <source>
        <dbReference type="SAM" id="Phobius"/>
    </source>
</evidence>
<dbReference type="InterPro" id="IPR002347">
    <property type="entry name" value="SDR_fam"/>
</dbReference>
<gene>
    <name evidence="2" type="ORF">LIER_31068</name>
</gene>
<keyword evidence="1" id="KW-1133">Transmembrane helix</keyword>
<feature type="transmembrane region" description="Helical" evidence="1">
    <location>
        <begin position="187"/>
        <end position="212"/>
    </location>
</feature>
<dbReference type="AlphaFoldDB" id="A0AAV3RPU6"/>
<keyword evidence="3" id="KW-1185">Reference proteome</keyword>
<sequence>MISTLQLHKNYVQYTLLLQLVVHAKDYAWWGNGGHNALSALLVHHPTTLPHMKNQAVKGSRSIAIVSSQAGLVGIYGYTASKFGIQGMAESLQQEVIGYDIHVSLIFPSDTDTPGMAIERKRRPEITSIIAASSSAKISLDGIRSGRFLVRCNLEAFALCIVTAGMSPQRSVLKAFIEVTCAGLTRIAALCFLLTMLTATKLLSCVLAAQLIY</sequence>
<dbReference type="GO" id="GO:0030148">
    <property type="term" value="P:sphingolipid biosynthetic process"/>
    <property type="evidence" value="ECO:0007669"/>
    <property type="project" value="TreeGrafter"/>
</dbReference>
<dbReference type="InterPro" id="IPR036291">
    <property type="entry name" value="NAD(P)-bd_dom_sf"/>
</dbReference>
<dbReference type="Gene3D" id="3.40.50.720">
    <property type="entry name" value="NAD(P)-binding Rossmann-like Domain"/>
    <property type="match status" value="1"/>
</dbReference>
<comment type="caution">
    <text evidence="2">The sequence shown here is derived from an EMBL/GenBank/DDBJ whole genome shotgun (WGS) entry which is preliminary data.</text>
</comment>
<reference evidence="2 3" key="1">
    <citation type="submission" date="2024-01" db="EMBL/GenBank/DDBJ databases">
        <title>The complete chloroplast genome sequence of Lithospermum erythrorhizon: insights into the phylogenetic relationship among Boraginaceae species and the maternal lineages of purple gromwells.</title>
        <authorList>
            <person name="Okada T."/>
            <person name="Watanabe K."/>
        </authorList>
    </citation>
    <scope>NUCLEOTIDE SEQUENCE [LARGE SCALE GENOMIC DNA]</scope>
</reference>
<evidence type="ECO:0000313" key="2">
    <source>
        <dbReference type="EMBL" id="GAA0183703.1"/>
    </source>
</evidence>
<dbReference type="InterPro" id="IPR020904">
    <property type="entry name" value="Sc_DH/Rdtase_CS"/>
</dbReference>
<keyword evidence="1" id="KW-0472">Membrane</keyword>
<dbReference type="PANTHER" id="PTHR43550">
    <property type="entry name" value="3-KETODIHYDROSPHINGOSINE REDUCTASE"/>
    <property type="match status" value="1"/>
</dbReference>
<proteinExistence type="predicted"/>
<protein>
    <submittedName>
        <fullName evidence="2">Reductase</fullName>
    </submittedName>
</protein>
<dbReference type="EMBL" id="BAABME010011400">
    <property type="protein sequence ID" value="GAA0183703.1"/>
    <property type="molecule type" value="Genomic_DNA"/>
</dbReference>
<accession>A0AAV3RPU6</accession>
<name>A0AAV3RPU6_LITER</name>